<dbReference type="Pfam" id="PF25597">
    <property type="entry name" value="SH3_retrovirus"/>
    <property type="match status" value="1"/>
</dbReference>
<dbReference type="EMBL" id="QGNW01000037">
    <property type="protein sequence ID" value="RVX09714.1"/>
    <property type="molecule type" value="Genomic_DNA"/>
</dbReference>
<dbReference type="InterPro" id="IPR043502">
    <property type="entry name" value="DNA/RNA_pol_sf"/>
</dbReference>
<dbReference type="Pfam" id="PF00098">
    <property type="entry name" value="zf-CCHC"/>
    <property type="match status" value="1"/>
</dbReference>
<dbReference type="Pfam" id="PF00665">
    <property type="entry name" value="rve"/>
    <property type="match status" value="1"/>
</dbReference>
<dbReference type="InterPro" id="IPR039537">
    <property type="entry name" value="Retrotran_Ty1/copia-like"/>
</dbReference>
<keyword evidence="1" id="KW-0479">Metal-binding</keyword>
<accession>A0A438JL93</accession>
<evidence type="ECO:0000256" key="1">
    <source>
        <dbReference type="ARBA" id="ARBA00022723"/>
    </source>
</evidence>
<evidence type="ECO:0000259" key="5">
    <source>
        <dbReference type="PROSITE" id="PS50158"/>
    </source>
</evidence>
<dbReference type="SUPFAM" id="SSF56672">
    <property type="entry name" value="DNA/RNA polymerases"/>
    <property type="match status" value="1"/>
</dbReference>
<dbReference type="InterPro" id="IPR057670">
    <property type="entry name" value="SH3_retrovirus"/>
</dbReference>
<feature type="domain" description="Integrase catalytic" evidence="6">
    <location>
        <begin position="251"/>
        <end position="428"/>
    </location>
</feature>
<dbReference type="Gene3D" id="3.30.420.10">
    <property type="entry name" value="Ribonuclease H-like superfamily/Ribonuclease H"/>
    <property type="match status" value="1"/>
</dbReference>
<evidence type="ECO:0000256" key="2">
    <source>
        <dbReference type="ARBA" id="ARBA00022801"/>
    </source>
</evidence>
<dbReference type="SMART" id="SM00343">
    <property type="entry name" value="ZnF_C2HC"/>
    <property type="match status" value="1"/>
</dbReference>
<dbReference type="Pfam" id="PF14223">
    <property type="entry name" value="Retrotran_gag_2"/>
    <property type="match status" value="1"/>
</dbReference>
<dbReference type="PANTHER" id="PTHR42648">
    <property type="entry name" value="TRANSPOSASE, PUTATIVE-RELATED"/>
    <property type="match status" value="1"/>
</dbReference>
<dbReference type="InterPro" id="IPR012337">
    <property type="entry name" value="RNaseH-like_sf"/>
</dbReference>
<feature type="region of interest" description="Disordered" evidence="4">
    <location>
        <begin position="152"/>
        <end position="182"/>
    </location>
</feature>
<sequence length="847" mass="96647">MMILLGCMDIDLALRMPKPDELNEQSTQEDEVYWGKWERSNRLSLMIMKRGIPEAFRGAAETSTLLASLISMKYKGKGNVREYIMEMSHLASKLKALKLELSDDLLVHLVLISLLAQFNQFKVSYNCQKDKWTLNELISFCVQEEERLKQDKTESAHLASTSKDKGKRKNKDNKVAASNGPEQKKQKVEVTCFFCNKPGHTKKECTKYAAWRVKKAMFLTLGCLSYRKPSDAERCIYVGDGKQTKTKKLGANRATDVLELIHTDICGPYPTASWNGQQYFITFIDDYSRYGYLFLIHEKSQSLDVFKTFKAEVELQLNKRIKSVRSDRGGEYYGRYDGSGEQHPGPFAKYLEECGIVPQYTMPGSPSMNGVAERRNRTLKDMVRSMISHSTLPEKLWGEALKMTAYILNRVPTKAAAKTPYELWTGRKPSLKHFHIWGCPAEARPYKPHEKKLDSKTVSSYFIGYAERSRGFKFYDPAIRSIFKTGTATFFEDVEFGGRNQARNIVFEEEDGSTIAFDNVQVSLPIIDQEEREVESGMMEDDPINFQQAMKSSNSQKWIEAMNEEYKSMQDNKVWELVPLPVGTKPIGCKWIFKTKRDSNGNVERYKTRLVAKGFTQKEGIDFKETFSPVSTKDSFRIIMALVAHYDLELHQMDVKTAFLNGDIDETIYMVQPENFVSEDSKNMVCKLTKSIYGLKQASRQWYFKFHQIIVSYGFEANLMDECVYHKFSGSKYIFLVLYVDDILLVTNDISILHDTKRFLSKHFEMKDLGDASFVLGIQIHRDRSRGILGLSQRTYIDKVLQRYGDSSLAAEVAMALSDSGFDPPAMAPFDSCPIGVSADSCPAGAP</sequence>
<dbReference type="Proteomes" id="UP000288805">
    <property type="component" value="Unassembled WGS sequence"/>
</dbReference>
<dbReference type="InterPro" id="IPR036875">
    <property type="entry name" value="Znf_CCHC_sf"/>
</dbReference>
<comment type="caution">
    <text evidence="7">The sequence shown here is derived from an EMBL/GenBank/DDBJ whole genome shotgun (WGS) entry which is preliminary data.</text>
</comment>
<dbReference type="InterPro" id="IPR013103">
    <property type="entry name" value="RVT_2"/>
</dbReference>
<dbReference type="GO" id="GO:0008270">
    <property type="term" value="F:zinc ion binding"/>
    <property type="evidence" value="ECO:0007669"/>
    <property type="project" value="UniProtKB-KW"/>
</dbReference>
<gene>
    <name evidence="7" type="primary">POLX_1354</name>
    <name evidence="7" type="ORF">CK203_012362</name>
</gene>
<keyword evidence="2" id="KW-0378">Hydrolase</keyword>
<evidence type="ECO:0000256" key="3">
    <source>
        <dbReference type="PROSITE-ProRule" id="PRU00047"/>
    </source>
</evidence>
<dbReference type="PANTHER" id="PTHR42648:SF28">
    <property type="entry name" value="TRANSPOSON-ENCODED PROTEIN WITH RIBONUCLEASE H-LIKE AND RETROVIRUS ZINC FINGER-LIKE DOMAINS"/>
    <property type="match status" value="1"/>
</dbReference>
<protein>
    <submittedName>
        <fullName evidence="7">Retrovirus-related Pol polyprotein from transposon TNT 1-94</fullName>
    </submittedName>
</protein>
<reference evidence="7 8" key="1">
    <citation type="journal article" date="2018" name="PLoS Genet.">
        <title>Population sequencing reveals clonal diversity and ancestral inbreeding in the grapevine cultivar Chardonnay.</title>
        <authorList>
            <person name="Roach M.J."/>
            <person name="Johnson D.L."/>
            <person name="Bohlmann J."/>
            <person name="van Vuuren H.J."/>
            <person name="Jones S.J."/>
            <person name="Pretorius I.S."/>
            <person name="Schmidt S.A."/>
            <person name="Borneman A.R."/>
        </authorList>
    </citation>
    <scope>NUCLEOTIDE SEQUENCE [LARGE SCALE GENOMIC DNA]</scope>
    <source>
        <strain evidence="8">cv. Chardonnay</strain>
        <tissue evidence="7">Leaf</tissue>
    </source>
</reference>
<dbReference type="Pfam" id="PF07727">
    <property type="entry name" value="RVT_2"/>
    <property type="match status" value="1"/>
</dbReference>
<dbReference type="GO" id="GO:0016787">
    <property type="term" value="F:hydrolase activity"/>
    <property type="evidence" value="ECO:0007669"/>
    <property type="project" value="UniProtKB-KW"/>
</dbReference>
<organism evidence="7 8">
    <name type="scientific">Vitis vinifera</name>
    <name type="common">Grape</name>
    <dbReference type="NCBI Taxonomy" id="29760"/>
    <lineage>
        <taxon>Eukaryota</taxon>
        <taxon>Viridiplantae</taxon>
        <taxon>Streptophyta</taxon>
        <taxon>Embryophyta</taxon>
        <taxon>Tracheophyta</taxon>
        <taxon>Spermatophyta</taxon>
        <taxon>Magnoliopsida</taxon>
        <taxon>eudicotyledons</taxon>
        <taxon>Gunneridae</taxon>
        <taxon>Pentapetalae</taxon>
        <taxon>rosids</taxon>
        <taxon>Vitales</taxon>
        <taxon>Vitaceae</taxon>
        <taxon>Viteae</taxon>
        <taxon>Vitis</taxon>
    </lineage>
</organism>
<dbReference type="InterPro" id="IPR036397">
    <property type="entry name" value="RNaseH_sf"/>
</dbReference>
<dbReference type="PROSITE" id="PS50994">
    <property type="entry name" value="INTEGRASE"/>
    <property type="match status" value="1"/>
</dbReference>
<keyword evidence="3" id="KW-0862">Zinc</keyword>
<keyword evidence="3" id="KW-0863">Zinc-finger</keyword>
<dbReference type="SUPFAM" id="SSF53098">
    <property type="entry name" value="Ribonuclease H-like"/>
    <property type="match status" value="1"/>
</dbReference>
<evidence type="ECO:0000259" key="6">
    <source>
        <dbReference type="PROSITE" id="PS50994"/>
    </source>
</evidence>
<dbReference type="AlphaFoldDB" id="A0A438JL93"/>
<dbReference type="SUPFAM" id="SSF57756">
    <property type="entry name" value="Retrovirus zinc finger-like domains"/>
    <property type="match status" value="1"/>
</dbReference>
<evidence type="ECO:0000313" key="7">
    <source>
        <dbReference type="EMBL" id="RVX09714.1"/>
    </source>
</evidence>
<dbReference type="GO" id="GO:0015074">
    <property type="term" value="P:DNA integration"/>
    <property type="evidence" value="ECO:0007669"/>
    <property type="project" value="InterPro"/>
</dbReference>
<dbReference type="GO" id="GO:0003676">
    <property type="term" value="F:nucleic acid binding"/>
    <property type="evidence" value="ECO:0007669"/>
    <property type="project" value="InterPro"/>
</dbReference>
<proteinExistence type="predicted"/>
<dbReference type="PROSITE" id="PS50158">
    <property type="entry name" value="ZF_CCHC"/>
    <property type="match status" value="1"/>
</dbReference>
<evidence type="ECO:0000313" key="8">
    <source>
        <dbReference type="Proteomes" id="UP000288805"/>
    </source>
</evidence>
<dbReference type="InterPro" id="IPR001584">
    <property type="entry name" value="Integrase_cat-core"/>
</dbReference>
<dbReference type="InterPro" id="IPR001878">
    <property type="entry name" value="Znf_CCHC"/>
</dbReference>
<evidence type="ECO:0000256" key="4">
    <source>
        <dbReference type="SAM" id="MobiDB-lite"/>
    </source>
</evidence>
<name>A0A438JL93_VITVI</name>
<feature type="domain" description="CCHC-type" evidence="5">
    <location>
        <begin position="192"/>
        <end position="207"/>
    </location>
</feature>